<dbReference type="HAMAP" id="MF_00134_A">
    <property type="entry name" value="IGPS_A"/>
    <property type="match status" value="1"/>
</dbReference>
<comment type="caution">
    <text evidence="11">The sequence shown here is derived from an EMBL/GenBank/DDBJ whole genome shotgun (WGS) entry which is preliminary data.</text>
</comment>
<organism evidence="11 12">
    <name type="scientific">Ectobacillus ponti</name>
    <dbReference type="NCBI Taxonomy" id="2961894"/>
    <lineage>
        <taxon>Bacteria</taxon>
        <taxon>Bacillati</taxon>
        <taxon>Bacillota</taxon>
        <taxon>Bacilli</taxon>
        <taxon>Bacillales</taxon>
        <taxon>Bacillaceae</taxon>
        <taxon>Ectobacillus</taxon>
    </lineage>
</organism>
<dbReference type="SUPFAM" id="SSF51366">
    <property type="entry name" value="Ribulose-phoshate binding barrel"/>
    <property type="match status" value="1"/>
</dbReference>
<dbReference type="Proteomes" id="UP001156102">
    <property type="component" value="Unassembled WGS sequence"/>
</dbReference>
<evidence type="ECO:0000256" key="4">
    <source>
        <dbReference type="ARBA" id="ARBA00022605"/>
    </source>
</evidence>
<protein>
    <recommendedName>
        <fullName evidence="9">Indole-3-glycerol phosphate synthase</fullName>
        <shortName evidence="9">IGPS</shortName>
        <ecNumber evidence="9">4.1.1.48</ecNumber>
    </recommendedName>
</protein>
<proteinExistence type="inferred from homology"/>
<dbReference type="NCBIfam" id="NF001371">
    <property type="entry name" value="PRK00278.1-3"/>
    <property type="match status" value="1"/>
</dbReference>
<evidence type="ECO:0000256" key="3">
    <source>
        <dbReference type="ARBA" id="ARBA00008737"/>
    </source>
</evidence>
<keyword evidence="5 9" id="KW-0210">Decarboxylase</keyword>
<dbReference type="PANTHER" id="PTHR22854:SF2">
    <property type="entry name" value="INDOLE-3-GLYCEROL-PHOSPHATE SYNTHASE"/>
    <property type="match status" value="1"/>
</dbReference>
<keyword evidence="4 9" id="KW-0028">Amino-acid biosynthesis</keyword>
<dbReference type="EC" id="4.1.1.48" evidence="9"/>
<dbReference type="AlphaFoldDB" id="A0AA41XAC1"/>
<keyword evidence="7 9" id="KW-0057">Aromatic amino acid biosynthesis</keyword>
<evidence type="ECO:0000256" key="9">
    <source>
        <dbReference type="HAMAP-Rule" id="MF_00134"/>
    </source>
</evidence>
<gene>
    <name evidence="9 11" type="primary">trpC</name>
    <name evidence="11" type="ORF">NK662_07420</name>
</gene>
<evidence type="ECO:0000259" key="10">
    <source>
        <dbReference type="Pfam" id="PF00218"/>
    </source>
</evidence>
<dbReference type="NCBIfam" id="NF001377">
    <property type="entry name" value="PRK00278.2-4"/>
    <property type="match status" value="1"/>
</dbReference>
<dbReference type="InterPro" id="IPR013785">
    <property type="entry name" value="Aldolase_TIM"/>
</dbReference>
<keyword evidence="8 9" id="KW-0456">Lyase</keyword>
<evidence type="ECO:0000256" key="6">
    <source>
        <dbReference type="ARBA" id="ARBA00022822"/>
    </source>
</evidence>
<dbReference type="InterPro" id="IPR001468">
    <property type="entry name" value="Indole-3-GlycerolPSynthase_CS"/>
</dbReference>
<dbReference type="CDD" id="cd00331">
    <property type="entry name" value="IGPS"/>
    <property type="match status" value="1"/>
</dbReference>
<evidence type="ECO:0000313" key="12">
    <source>
        <dbReference type="Proteomes" id="UP001156102"/>
    </source>
</evidence>
<dbReference type="InterPro" id="IPR045186">
    <property type="entry name" value="Indole-3-glycerol_P_synth"/>
</dbReference>
<evidence type="ECO:0000256" key="7">
    <source>
        <dbReference type="ARBA" id="ARBA00023141"/>
    </source>
</evidence>
<comment type="pathway">
    <text evidence="2 9">Amino-acid biosynthesis; L-tryptophan biosynthesis; L-tryptophan from chorismate: step 4/5.</text>
</comment>
<feature type="domain" description="Indole-3-glycerol phosphate synthase" evidence="10">
    <location>
        <begin position="4"/>
        <end position="245"/>
    </location>
</feature>
<comment type="catalytic activity">
    <reaction evidence="1 9">
        <text>1-(2-carboxyphenylamino)-1-deoxy-D-ribulose 5-phosphate + H(+) = (1S,2R)-1-C-(indol-3-yl)glycerol 3-phosphate + CO2 + H2O</text>
        <dbReference type="Rhea" id="RHEA:23476"/>
        <dbReference type="ChEBI" id="CHEBI:15377"/>
        <dbReference type="ChEBI" id="CHEBI:15378"/>
        <dbReference type="ChEBI" id="CHEBI:16526"/>
        <dbReference type="ChEBI" id="CHEBI:58613"/>
        <dbReference type="ChEBI" id="CHEBI:58866"/>
        <dbReference type="EC" id="4.1.1.48"/>
    </reaction>
</comment>
<keyword evidence="6 9" id="KW-0822">Tryptophan biosynthesis</keyword>
<dbReference type="GO" id="GO:0000162">
    <property type="term" value="P:L-tryptophan biosynthetic process"/>
    <property type="evidence" value="ECO:0007669"/>
    <property type="project" value="UniProtKB-UniRule"/>
</dbReference>
<evidence type="ECO:0000256" key="2">
    <source>
        <dbReference type="ARBA" id="ARBA00004696"/>
    </source>
</evidence>
<evidence type="ECO:0000256" key="5">
    <source>
        <dbReference type="ARBA" id="ARBA00022793"/>
    </source>
</evidence>
<evidence type="ECO:0000256" key="8">
    <source>
        <dbReference type="ARBA" id="ARBA00023239"/>
    </source>
</evidence>
<accession>A0AA41XAC1</accession>
<comment type="similarity">
    <text evidence="3 9">Belongs to the TrpC family.</text>
</comment>
<sequence length="252" mass="27198">MTILDTILAQKVREVEELKGSTVLSEEQRVHASLVEKLKQPGITIISEIKRASPSKGDLNVEVDVPAQAAAYEKHGAGAISVLTDSQFFKGSFADLEEVRGVVDVPLLCKDFVIDEVQIQRANAAGADIILLIAAALEPQRLHQLYEYAKTLGLDVIVEVHNEEELEAVLPVQPDIIGVNNRNLKTFEVDLAVTERLAPRVLAAGSLLISESGIHSREDALRVQAAGASGILVGEAFMKADSLESMFAGLRV</sequence>
<evidence type="ECO:0000256" key="1">
    <source>
        <dbReference type="ARBA" id="ARBA00001633"/>
    </source>
</evidence>
<keyword evidence="12" id="KW-1185">Reference proteome</keyword>
<dbReference type="Gene3D" id="3.20.20.70">
    <property type="entry name" value="Aldolase class I"/>
    <property type="match status" value="1"/>
</dbReference>
<dbReference type="Pfam" id="PF00218">
    <property type="entry name" value="IGPS"/>
    <property type="match status" value="1"/>
</dbReference>
<name>A0AA41XAC1_9BACI</name>
<dbReference type="GO" id="GO:0004640">
    <property type="term" value="F:phosphoribosylanthranilate isomerase activity"/>
    <property type="evidence" value="ECO:0007669"/>
    <property type="project" value="TreeGrafter"/>
</dbReference>
<dbReference type="PANTHER" id="PTHR22854">
    <property type="entry name" value="TRYPTOPHAN BIOSYNTHESIS PROTEIN"/>
    <property type="match status" value="1"/>
</dbReference>
<dbReference type="EMBL" id="JANCLT010000003">
    <property type="protein sequence ID" value="MCP8968371.1"/>
    <property type="molecule type" value="Genomic_DNA"/>
</dbReference>
<dbReference type="FunFam" id="3.20.20.70:FF:000024">
    <property type="entry name" value="Indole-3-glycerol phosphate synthase"/>
    <property type="match status" value="1"/>
</dbReference>
<dbReference type="InterPro" id="IPR011060">
    <property type="entry name" value="RibuloseP-bd_barrel"/>
</dbReference>
<dbReference type="InterPro" id="IPR013798">
    <property type="entry name" value="Indole-3-glycerol_P_synth_dom"/>
</dbReference>
<dbReference type="HAMAP" id="MF_00134_B">
    <property type="entry name" value="IGPS_B"/>
    <property type="match status" value="1"/>
</dbReference>
<dbReference type="GO" id="GO:0004425">
    <property type="term" value="F:indole-3-glycerol-phosphate synthase activity"/>
    <property type="evidence" value="ECO:0007669"/>
    <property type="project" value="UniProtKB-UniRule"/>
</dbReference>
<dbReference type="PROSITE" id="PS00614">
    <property type="entry name" value="IGPS"/>
    <property type="match status" value="1"/>
</dbReference>
<dbReference type="RefSeq" id="WP_254758285.1">
    <property type="nucleotide sequence ID" value="NZ_JANCLT010000003.1"/>
</dbReference>
<evidence type="ECO:0000313" key="11">
    <source>
        <dbReference type="EMBL" id="MCP8968371.1"/>
    </source>
</evidence>
<reference evidence="11" key="1">
    <citation type="submission" date="2022-07" db="EMBL/GenBank/DDBJ databases">
        <authorList>
            <person name="Li W.-J."/>
            <person name="Deng Q.-Q."/>
        </authorList>
    </citation>
    <scope>NUCLEOTIDE SEQUENCE</scope>
    <source>
        <strain evidence="11">SYSU M60031</strain>
    </source>
</reference>